<reference evidence="6 7" key="1">
    <citation type="submission" date="2019-12" db="EMBL/GenBank/DDBJ databases">
        <title>Genome sequencing and assembly of endphytes of Porphyra tenera.</title>
        <authorList>
            <person name="Park J.M."/>
            <person name="Shin R."/>
            <person name="Jo S.H."/>
        </authorList>
    </citation>
    <scope>NUCLEOTIDE SEQUENCE [LARGE SCALE GENOMIC DNA]</scope>
    <source>
        <strain evidence="6 7">GPM4</strain>
    </source>
</reference>
<dbReference type="KEGG" id="pmes:FX988_02358"/>
<keyword evidence="7" id="KW-1185">Reference proteome</keyword>
<evidence type="ECO:0000256" key="1">
    <source>
        <dbReference type="ARBA" id="ARBA00022553"/>
    </source>
</evidence>
<dbReference type="PROSITE" id="PS00622">
    <property type="entry name" value="HTH_LUXR_1"/>
    <property type="match status" value="1"/>
</dbReference>
<dbReference type="InterPro" id="IPR011006">
    <property type="entry name" value="CheY-like_superfamily"/>
</dbReference>
<gene>
    <name evidence="6" type="ORF">FX988_02358</name>
</gene>
<feature type="domain" description="Response regulatory" evidence="5">
    <location>
        <begin position="3"/>
        <end position="120"/>
    </location>
</feature>
<dbReference type="PROSITE" id="PS50110">
    <property type="entry name" value="RESPONSE_REGULATORY"/>
    <property type="match status" value="1"/>
</dbReference>
<evidence type="ECO:0000313" key="6">
    <source>
        <dbReference type="EMBL" id="QHJ12107.1"/>
    </source>
</evidence>
<name>A0A857JM99_9ALTE</name>
<evidence type="ECO:0000256" key="3">
    <source>
        <dbReference type="PROSITE-ProRule" id="PRU00169"/>
    </source>
</evidence>
<proteinExistence type="predicted"/>
<dbReference type="SMART" id="SM00421">
    <property type="entry name" value="HTH_LUXR"/>
    <property type="match status" value="1"/>
</dbReference>
<evidence type="ECO:0000313" key="7">
    <source>
        <dbReference type="Proteomes" id="UP000464524"/>
    </source>
</evidence>
<dbReference type="AlphaFoldDB" id="A0A857JM99"/>
<dbReference type="CDD" id="cd17535">
    <property type="entry name" value="REC_NarL-like"/>
    <property type="match status" value="1"/>
</dbReference>
<evidence type="ECO:0000259" key="5">
    <source>
        <dbReference type="PROSITE" id="PS50110"/>
    </source>
</evidence>
<dbReference type="OrthoDB" id="9814495at2"/>
<accession>A0A857JM99</accession>
<dbReference type="Pfam" id="PF00196">
    <property type="entry name" value="GerE"/>
    <property type="match status" value="1"/>
</dbReference>
<dbReference type="PANTHER" id="PTHR45566">
    <property type="entry name" value="HTH-TYPE TRANSCRIPTIONAL REGULATOR YHJB-RELATED"/>
    <property type="match status" value="1"/>
</dbReference>
<dbReference type="PANTHER" id="PTHR45566:SF1">
    <property type="entry name" value="HTH-TYPE TRANSCRIPTIONAL REGULATOR YHJB-RELATED"/>
    <property type="match status" value="1"/>
</dbReference>
<dbReference type="InterPro" id="IPR051015">
    <property type="entry name" value="EvgA-like"/>
</dbReference>
<dbReference type="GO" id="GO:0003677">
    <property type="term" value="F:DNA binding"/>
    <property type="evidence" value="ECO:0007669"/>
    <property type="project" value="UniProtKB-KW"/>
</dbReference>
<dbReference type="SUPFAM" id="SSF46894">
    <property type="entry name" value="C-terminal effector domain of the bipartite response regulators"/>
    <property type="match status" value="1"/>
</dbReference>
<keyword evidence="1 3" id="KW-0597">Phosphoprotein</keyword>
<dbReference type="Pfam" id="PF00072">
    <property type="entry name" value="Response_reg"/>
    <property type="match status" value="1"/>
</dbReference>
<dbReference type="Proteomes" id="UP000464524">
    <property type="component" value="Chromosome"/>
</dbReference>
<dbReference type="SUPFAM" id="SSF52172">
    <property type="entry name" value="CheY-like"/>
    <property type="match status" value="1"/>
</dbReference>
<dbReference type="EMBL" id="CP047656">
    <property type="protein sequence ID" value="QHJ12107.1"/>
    <property type="molecule type" value="Genomic_DNA"/>
</dbReference>
<keyword evidence="2" id="KW-0238">DNA-binding</keyword>
<dbReference type="RefSeq" id="WP_160180018.1">
    <property type="nucleotide sequence ID" value="NZ_CP047656.1"/>
</dbReference>
<feature type="domain" description="HTH luxR-type" evidence="4">
    <location>
        <begin position="144"/>
        <end position="209"/>
    </location>
</feature>
<evidence type="ECO:0000259" key="4">
    <source>
        <dbReference type="PROSITE" id="PS50043"/>
    </source>
</evidence>
<dbReference type="InterPro" id="IPR000792">
    <property type="entry name" value="Tscrpt_reg_LuxR_C"/>
</dbReference>
<dbReference type="SMART" id="SM00448">
    <property type="entry name" value="REC"/>
    <property type="match status" value="1"/>
</dbReference>
<feature type="modified residue" description="4-aspartylphosphate" evidence="3">
    <location>
        <position position="55"/>
    </location>
</feature>
<dbReference type="GO" id="GO:0006355">
    <property type="term" value="P:regulation of DNA-templated transcription"/>
    <property type="evidence" value="ECO:0007669"/>
    <property type="project" value="InterPro"/>
</dbReference>
<dbReference type="Gene3D" id="3.40.50.2300">
    <property type="match status" value="1"/>
</dbReference>
<dbReference type="GO" id="GO:0000160">
    <property type="term" value="P:phosphorelay signal transduction system"/>
    <property type="evidence" value="ECO:0007669"/>
    <property type="project" value="InterPro"/>
</dbReference>
<dbReference type="InterPro" id="IPR001789">
    <property type="entry name" value="Sig_transdc_resp-reg_receiver"/>
</dbReference>
<dbReference type="PROSITE" id="PS50043">
    <property type="entry name" value="HTH_LUXR_2"/>
    <property type="match status" value="1"/>
</dbReference>
<protein>
    <submittedName>
        <fullName evidence="6">Oxygen regulatory protein NreC</fullName>
    </submittedName>
</protein>
<dbReference type="InterPro" id="IPR016032">
    <property type="entry name" value="Sig_transdc_resp-reg_C-effctor"/>
</dbReference>
<evidence type="ECO:0000256" key="2">
    <source>
        <dbReference type="ARBA" id="ARBA00023125"/>
    </source>
</evidence>
<organism evidence="6 7">
    <name type="scientific">Paraglaciecola mesophila</name>
    <dbReference type="NCBI Taxonomy" id="197222"/>
    <lineage>
        <taxon>Bacteria</taxon>
        <taxon>Pseudomonadati</taxon>
        <taxon>Pseudomonadota</taxon>
        <taxon>Gammaproteobacteria</taxon>
        <taxon>Alteromonadales</taxon>
        <taxon>Alteromonadaceae</taxon>
        <taxon>Paraglaciecola</taxon>
    </lineage>
</organism>
<dbReference type="CDD" id="cd06170">
    <property type="entry name" value="LuxR_C_like"/>
    <property type="match status" value="1"/>
</dbReference>
<dbReference type="InterPro" id="IPR058245">
    <property type="entry name" value="NreC/VraR/RcsB-like_REC"/>
</dbReference>
<sequence length="212" mass="23492">MAKFLIADDHPLFREALVGALNPLFEEVEILQSDSLDSTLNSLDANPDIDLILLDLHMPGCENFYGLIRVTQDYPQIPVAVVSASDSIEVVSYVMSFGAKGFVPKSSPTPMIAEALRSIMNGEVWLTDDLKTKIAEVDSDEINLAQRIAELTPKQFQVLKLIHDGLLNKQIAHELNVTEATVKAHISAVFRKLEVNTRTQAVLLLKKLNLED</sequence>
<dbReference type="PRINTS" id="PR00038">
    <property type="entry name" value="HTHLUXR"/>
</dbReference>